<evidence type="ECO:0000259" key="1">
    <source>
        <dbReference type="Pfam" id="PF20797"/>
    </source>
</evidence>
<comment type="caution">
    <text evidence="2">The sequence shown here is derived from an EMBL/GenBank/DDBJ whole genome shotgun (WGS) entry which is preliminary data.</text>
</comment>
<dbReference type="InterPro" id="IPR048769">
    <property type="entry name" value="HepT-like_dom"/>
</dbReference>
<gene>
    <name evidence="2" type="ORF">COS11_03375</name>
</gene>
<evidence type="ECO:0000313" key="3">
    <source>
        <dbReference type="Proteomes" id="UP000228886"/>
    </source>
</evidence>
<dbReference type="Pfam" id="PF20797">
    <property type="entry name" value="HepT-like_2"/>
    <property type="match status" value="1"/>
</dbReference>
<dbReference type="EMBL" id="PETL01000164">
    <property type="protein sequence ID" value="PIV64211.1"/>
    <property type="molecule type" value="Genomic_DNA"/>
</dbReference>
<proteinExistence type="predicted"/>
<dbReference type="AlphaFoldDB" id="A0A2M7E948"/>
<sequence>MKNHFKILKADIKRELASLESLKLELAKVYPKSIELSIKIRTTAGILHDFYTGIEKIFQRIATEMDGEIPKGEDWHIDLLKRMAISLPQIRPEVIGEKLARELEEYLRFRHLFRNIYGFGLRWERIATLAKALPKILKKFEAALQKFFQFLDKLSKNMPK</sequence>
<reference evidence="3" key="1">
    <citation type="submission" date="2017-09" db="EMBL/GenBank/DDBJ databases">
        <title>Depth-based differentiation of microbial function through sediment-hosted aquifers and enrichment of novel symbionts in the deep terrestrial subsurface.</title>
        <authorList>
            <person name="Probst A.J."/>
            <person name="Ladd B."/>
            <person name="Jarett J.K."/>
            <person name="Geller-Mcgrath D.E."/>
            <person name="Sieber C.M.K."/>
            <person name="Emerson J.B."/>
            <person name="Anantharaman K."/>
            <person name="Thomas B.C."/>
            <person name="Malmstrom R."/>
            <person name="Stieglmeier M."/>
            <person name="Klingl A."/>
            <person name="Woyke T."/>
            <person name="Ryan C.M."/>
            <person name="Banfield J.F."/>
        </authorList>
    </citation>
    <scope>NUCLEOTIDE SEQUENCE [LARGE SCALE GENOMIC DNA]</scope>
</reference>
<name>A0A2M7E948_9BACT</name>
<evidence type="ECO:0000313" key="2">
    <source>
        <dbReference type="EMBL" id="PIV64211.1"/>
    </source>
</evidence>
<accession>A0A2M7E948</accession>
<dbReference type="Proteomes" id="UP000228886">
    <property type="component" value="Unassembled WGS sequence"/>
</dbReference>
<organism evidence="2 3">
    <name type="scientific">bacterium (Candidatus Ratteibacteria) CG01_land_8_20_14_3_00_40_19</name>
    <dbReference type="NCBI Taxonomy" id="2014290"/>
    <lineage>
        <taxon>Bacteria</taxon>
        <taxon>Candidatus Ratteibacteria</taxon>
    </lineage>
</organism>
<protein>
    <recommendedName>
        <fullName evidence="1">HepT-like domain-containing protein</fullName>
    </recommendedName>
</protein>
<feature type="domain" description="HepT-like" evidence="1">
    <location>
        <begin position="44"/>
        <end position="150"/>
    </location>
</feature>